<feature type="domain" description="Transposase IS116/IS110/IS902 C-terminal" evidence="2">
    <location>
        <begin position="224"/>
        <end position="301"/>
    </location>
</feature>
<dbReference type="PANTHER" id="PTHR33055">
    <property type="entry name" value="TRANSPOSASE FOR INSERTION SEQUENCE ELEMENT IS1111A"/>
    <property type="match status" value="1"/>
</dbReference>
<dbReference type="Proteomes" id="UP001203058">
    <property type="component" value="Unassembled WGS sequence"/>
</dbReference>
<organism evidence="3 4">
    <name type="scientific">Sphingomonas telluris</name>
    <dbReference type="NCBI Taxonomy" id="2907998"/>
    <lineage>
        <taxon>Bacteria</taxon>
        <taxon>Pseudomonadati</taxon>
        <taxon>Pseudomonadota</taxon>
        <taxon>Alphaproteobacteria</taxon>
        <taxon>Sphingomonadales</taxon>
        <taxon>Sphingomonadaceae</taxon>
        <taxon>Sphingomonas</taxon>
    </lineage>
</organism>
<dbReference type="InterPro" id="IPR002525">
    <property type="entry name" value="Transp_IS110-like_N"/>
</dbReference>
<comment type="caution">
    <text evidence="3">The sequence shown here is derived from an EMBL/GenBank/DDBJ whole genome shotgun (WGS) entry which is preliminary data.</text>
</comment>
<keyword evidence="4" id="KW-1185">Reference proteome</keyword>
<dbReference type="Pfam" id="PF01548">
    <property type="entry name" value="DEDD_Tnp_IS110"/>
    <property type="match status" value="1"/>
</dbReference>
<evidence type="ECO:0000313" key="4">
    <source>
        <dbReference type="Proteomes" id="UP001203058"/>
    </source>
</evidence>
<gene>
    <name evidence="3" type="ORF">LZ016_01895</name>
</gene>
<proteinExistence type="predicted"/>
<evidence type="ECO:0000313" key="3">
    <source>
        <dbReference type="EMBL" id="MCH8614859.1"/>
    </source>
</evidence>
<dbReference type="InterPro" id="IPR003346">
    <property type="entry name" value="Transposase_20"/>
</dbReference>
<evidence type="ECO:0000259" key="1">
    <source>
        <dbReference type="Pfam" id="PF01548"/>
    </source>
</evidence>
<sequence>MAKRLWAGLDVGVETTSICIVNEAGDVVHEAMCQTKLREVHRELAVLRRLRFARVSIEAGVGTALARGLRNLGYSVDIYETRQLSKFLRVRRNKTDAGDANGIAQAGRLGTTIVSKVHLKSLECQVLASRLTIRRHLIKTRVKAASLLCRQLEQFGGRVQGPGKGKDLRVKVEQQLKELFGKAANPVVERFRPLLSQCETLSAWQEEIDRDLYRLAHGNEHCCRLMQIPGVGPICALTFFAAVGEPDRFQNNAAVGCYLGLTPRLHQSGLTSRMGRISKMGNKAARSLLVQASIRFMRASRTDIELHAWASRIEQRRGRGRARIALARKLAVVMLAIWKSGQDYRPTLLEAA</sequence>
<evidence type="ECO:0000259" key="2">
    <source>
        <dbReference type="Pfam" id="PF02371"/>
    </source>
</evidence>
<name>A0ABS9VJY8_9SPHN</name>
<dbReference type="EMBL" id="JAKZHW010000001">
    <property type="protein sequence ID" value="MCH8614859.1"/>
    <property type="molecule type" value="Genomic_DNA"/>
</dbReference>
<reference evidence="3 4" key="1">
    <citation type="submission" date="2022-03" db="EMBL/GenBank/DDBJ databases">
        <authorList>
            <person name="Jo J.-H."/>
            <person name="Im W.-T."/>
        </authorList>
    </citation>
    <scope>NUCLEOTIDE SEQUENCE [LARGE SCALE GENOMIC DNA]</scope>
    <source>
        <strain evidence="3 4">SM33</strain>
    </source>
</reference>
<dbReference type="NCBIfam" id="NF033542">
    <property type="entry name" value="transpos_IS110"/>
    <property type="match status" value="1"/>
</dbReference>
<dbReference type="RefSeq" id="WP_241445474.1">
    <property type="nucleotide sequence ID" value="NZ_JAKZHW010000001.1"/>
</dbReference>
<protein>
    <submittedName>
        <fullName evidence="3">IS110 family transposase</fullName>
    </submittedName>
</protein>
<dbReference type="PANTHER" id="PTHR33055:SF3">
    <property type="entry name" value="PUTATIVE TRANSPOSASE FOR IS117-RELATED"/>
    <property type="match status" value="1"/>
</dbReference>
<accession>A0ABS9VJY8</accession>
<dbReference type="Pfam" id="PF02371">
    <property type="entry name" value="Transposase_20"/>
    <property type="match status" value="1"/>
</dbReference>
<dbReference type="InterPro" id="IPR047650">
    <property type="entry name" value="Transpos_IS110"/>
</dbReference>
<feature type="domain" description="Transposase IS110-like N-terminal" evidence="1">
    <location>
        <begin position="7"/>
        <end position="154"/>
    </location>
</feature>